<evidence type="ECO:0000259" key="3">
    <source>
        <dbReference type="Pfam" id="PF00149"/>
    </source>
</evidence>
<dbReference type="PANTHER" id="PTHR22953:SF153">
    <property type="entry name" value="PURPLE ACID PHOSPHATASE"/>
    <property type="match status" value="1"/>
</dbReference>
<dbReference type="GO" id="GO:0003993">
    <property type="term" value="F:acid phosphatase activity"/>
    <property type="evidence" value="ECO:0007669"/>
    <property type="project" value="InterPro"/>
</dbReference>
<reference evidence="5" key="2">
    <citation type="journal article" date="2021" name="PeerJ">
        <title>Extensive microbial diversity within the chicken gut microbiome revealed by metagenomics and culture.</title>
        <authorList>
            <person name="Gilroy R."/>
            <person name="Ravi A."/>
            <person name="Getino M."/>
            <person name="Pursley I."/>
            <person name="Horton D.L."/>
            <person name="Alikhan N.F."/>
            <person name="Baker D."/>
            <person name="Gharbi K."/>
            <person name="Hall N."/>
            <person name="Watson M."/>
            <person name="Adriaenssens E.M."/>
            <person name="Foster-Nyarko E."/>
            <person name="Jarju S."/>
            <person name="Secka A."/>
            <person name="Antonio M."/>
            <person name="Oren A."/>
            <person name="Chaudhuri R.R."/>
            <person name="La Ragione R."/>
            <person name="Hildebrand F."/>
            <person name="Pallen M.J."/>
        </authorList>
    </citation>
    <scope>NUCLEOTIDE SEQUENCE</scope>
    <source>
        <strain evidence="5">B1-20833</strain>
    </source>
</reference>
<dbReference type="InterPro" id="IPR029052">
    <property type="entry name" value="Metallo-depent_PP-like"/>
</dbReference>
<keyword evidence="1 2" id="KW-0732">Signal</keyword>
<dbReference type="InterPro" id="IPR008963">
    <property type="entry name" value="Purple_acid_Pase-like_N"/>
</dbReference>
<dbReference type="InterPro" id="IPR039331">
    <property type="entry name" value="PAPs-like"/>
</dbReference>
<comment type="caution">
    <text evidence="5">The sequence shown here is derived from an EMBL/GenBank/DDBJ whole genome shotgun (WGS) entry which is preliminary data.</text>
</comment>
<dbReference type="EMBL" id="JADIMI010000036">
    <property type="protein sequence ID" value="MBO8452046.1"/>
    <property type="molecule type" value="Genomic_DNA"/>
</dbReference>
<evidence type="ECO:0000313" key="6">
    <source>
        <dbReference type="Proteomes" id="UP000823661"/>
    </source>
</evidence>
<feature type="signal peptide" evidence="2">
    <location>
        <begin position="1"/>
        <end position="21"/>
    </location>
</feature>
<protein>
    <submittedName>
        <fullName evidence="5">Metallophosphoesterase</fullName>
    </submittedName>
</protein>
<dbReference type="Pfam" id="PF00149">
    <property type="entry name" value="Metallophos"/>
    <property type="match status" value="1"/>
</dbReference>
<evidence type="ECO:0000256" key="1">
    <source>
        <dbReference type="ARBA" id="ARBA00022729"/>
    </source>
</evidence>
<dbReference type="Gene3D" id="2.60.40.380">
    <property type="entry name" value="Purple acid phosphatase-like, N-terminal"/>
    <property type="match status" value="1"/>
</dbReference>
<feature type="domain" description="Purple acid phosphatase N-terminal" evidence="4">
    <location>
        <begin position="32"/>
        <end position="103"/>
    </location>
</feature>
<organism evidence="5 6">
    <name type="scientific">Candidatus Cryptobacteroides intestinavium</name>
    <dbReference type="NCBI Taxonomy" id="2840766"/>
    <lineage>
        <taxon>Bacteria</taxon>
        <taxon>Pseudomonadati</taxon>
        <taxon>Bacteroidota</taxon>
        <taxon>Bacteroidia</taxon>
        <taxon>Bacteroidales</taxon>
        <taxon>Candidatus Cryptobacteroides</taxon>
    </lineage>
</organism>
<gene>
    <name evidence="5" type="ORF">IAC06_04070</name>
</gene>
<feature type="domain" description="Calcineurin-like phosphoesterase" evidence="3">
    <location>
        <begin position="146"/>
        <end position="335"/>
    </location>
</feature>
<proteinExistence type="predicted"/>
<evidence type="ECO:0000259" key="4">
    <source>
        <dbReference type="Pfam" id="PF16656"/>
    </source>
</evidence>
<dbReference type="Pfam" id="PF16656">
    <property type="entry name" value="Pur_ac_phosph_N"/>
    <property type="match status" value="1"/>
</dbReference>
<reference evidence="5" key="1">
    <citation type="submission" date="2020-10" db="EMBL/GenBank/DDBJ databases">
        <authorList>
            <person name="Gilroy R."/>
        </authorList>
    </citation>
    <scope>NUCLEOTIDE SEQUENCE</scope>
    <source>
        <strain evidence="5">B1-20833</strain>
    </source>
</reference>
<dbReference type="AlphaFoldDB" id="A0A9D9EPV7"/>
<dbReference type="Gene3D" id="3.60.21.10">
    <property type="match status" value="1"/>
</dbReference>
<dbReference type="SUPFAM" id="SSF49363">
    <property type="entry name" value="Purple acid phosphatase, N-terminal domain"/>
    <property type="match status" value="1"/>
</dbReference>
<dbReference type="PANTHER" id="PTHR22953">
    <property type="entry name" value="ACID PHOSPHATASE RELATED"/>
    <property type="match status" value="1"/>
</dbReference>
<accession>A0A9D9EPV7</accession>
<name>A0A9D9EPV7_9BACT</name>
<dbReference type="SUPFAM" id="SSF56300">
    <property type="entry name" value="Metallo-dependent phosphatases"/>
    <property type="match status" value="1"/>
</dbReference>
<dbReference type="InterPro" id="IPR004843">
    <property type="entry name" value="Calcineurin-like_PHP"/>
</dbReference>
<dbReference type="Proteomes" id="UP000823661">
    <property type="component" value="Unassembled WGS sequence"/>
</dbReference>
<sequence length="388" mass="43354">MKKLAVLLSALISLNAADLHADGTDITAGPWLQNVTETEFTVMWVTEGKCLSWIEIAPDDGTPFEASERQNVFQSMAGKRWTGTSHTVRVSGLQPGTSYRYRILVREVIDDSNPYGSIYGKEFTSSKGGTVTTMDYTASSCSFSMVNDMHDRKDLYRNLTYPVLDADPDFLLLNGDIVSYVTSIDTVINHTFDPIRELAADVPVVFARGNHEGRGADSYKVADLFKTPTGEFYYIFRQGPVAFVVLDGGEDKPDSNVAYSGLADYDAYREAELEWLEDAVKDPLFADAPVKVAVCHIPSLRFPDSWYSQIWINEKFNPVLNSAGVDIMLSAHHHRHFLVEAGECGNDFPILVNSNMERLDFVSTDGKIDIKVYNADNEMTHSYTFMPR</sequence>
<feature type="chain" id="PRO_5039435149" evidence="2">
    <location>
        <begin position="22"/>
        <end position="388"/>
    </location>
</feature>
<dbReference type="GO" id="GO:0046872">
    <property type="term" value="F:metal ion binding"/>
    <property type="evidence" value="ECO:0007669"/>
    <property type="project" value="InterPro"/>
</dbReference>
<evidence type="ECO:0000313" key="5">
    <source>
        <dbReference type="EMBL" id="MBO8452046.1"/>
    </source>
</evidence>
<evidence type="ECO:0000256" key="2">
    <source>
        <dbReference type="SAM" id="SignalP"/>
    </source>
</evidence>
<dbReference type="InterPro" id="IPR015914">
    <property type="entry name" value="PAPs_N"/>
</dbReference>